<dbReference type="Proteomes" id="UP000253509">
    <property type="component" value="Unassembled WGS sequence"/>
</dbReference>
<evidence type="ECO:0000313" key="2">
    <source>
        <dbReference type="Proteomes" id="UP000253509"/>
    </source>
</evidence>
<sequence length="52" mass="5681">MVTIPEGYIIARTHPPRGIESAALHRAVAHIIRFIRGSSEGGLTQRDVMLAN</sequence>
<accession>A0A366INL4</accession>
<gene>
    <name evidence="1" type="ORF">DFO65_103374</name>
</gene>
<dbReference type="EMBL" id="QNSB01000003">
    <property type="protein sequence ID" value="RBP73076.1"/>
    <property type="molecule type" value="Genomic_DNA"/>
</dbReference>
<proteinExistence type="predicted"/>
<dbReference type="AlphaFoldDB" id="A0A366INL4"/>
<reference evidence="1 2" key="1">
    <citation type="submission" date="2018-06" db="EMBL/GenBank/DDBJ databases">
        <title>Freshwater and sediment microbial communities from various areas in North America, analyzing microbe dynamics in response to fracking.</title>
        <authorList>
            <person name="Lamendella R."/>
        </authorList>
    </citation>
    <scope>NUCLEOTIDE SEQUENCE [LARGE SCALE GENOMIC DNA]</scope>
    <source>
        <strain evidence="1 2">3b_TX</strain>
    </source>
</reference>
<protein>
    <submittedName>
        <fullName evidence="1">Uncharacterized protein</fullName>
    </submittedName>
</protein>
<evidence type="ECO:0000313" key="1">
    <source>
        <dbReference type="EMBL" id="RBP73076.1"/>
    </source>
</evidence>
<keyword evidence="2" id="KW-1185">Reference proteome</keyword>
<name>A0A366INL4_9MICO</name>
<organism evidence="1 2">
    <name type="scientific">Brevibacterium celere</name>
    <dbReference type="NCBI Taxonomy" id="225845"/>
    <lineage>
        <taxon>Bacteria</taxon>
        <taxon>Bacillati</taxon>
        <taxon>Actinomycetota</taxon>
        <taxon>Actinomycetes</taxon>
        <taxon>Micrococcales</taxon>
        <taxon>Brevibacteriaceae</taxon>
        <taxon>Brevibacterium</taxon>
    </lineage>
</organism>
<comment type="caution">
    <text evidence="1">The sequence shown here is derived from an EMBL/GenBank/DDBJ whole genome shotgun (WGS) entry which is preliminary data.</text>
</comment>